<evidence type="ECO:0000256" key="2">
    <source>
        <dbReference type="ARBA" id="ARBA00023033"/>
    </source>
</evidence>
<dbReference type="PANTHER" id="PTHR13789:SF309">
    <property type="entry name" value="PUTATIVE (AFU_ORTHOLOGUE AFUA_6G14510)-RELATED"/>
    <property type="match status" value="1"/>
</dbReference>
<keyword evidence="1" id="KW-0560">Oxidoreductase</keyword>
<dbReference type="Gene3D" id="3.50.50.60">
    <property type="entry name" value="FAD/NAD(P)-binding domain"/>
    <property type="match status" value="1"/>
</dbReference>
<dbReference type="PRINTS" id="PR00420">
    <property type="entry name" value="RNGMNOXGNASE"/>
</dbReference>
<dbReference type="EMBL" id="JAVAMP010000008">
    <property type="protein sequence ID" value="MDP5275469.1"/>
    <property type="molecule type" value="Genomic_DNA"/>
</dbReference>
<organism evidence="4 5">
    <name type="scientific">Chengkuizengella axinellae</name>
    <dbReference type="NCBI Taxonomy" id="3064388"/>
    <lineage>
        <taxon>Bacteria</taxon>
        <taxon>Bacillati</taxon>
        <taxon>Bacillota</taxon>
        <taxon>Bacilli</taxon>
        <taxon>Bacillales</taxon>
        <taxon>Paenibacillaceae</taxon>
        <taxon>Chengkuizengella</taxon>
    </lineage>
</organism>
<dbReference type="NCBIfam" id="NF005243">
    <property type="entry name" value="PRK06753.1"/>
    <property type="match status" value="1"/>
</dbReference>
<dbReference type="InterPro" id="IPR050493">
    <property type="entry name" value="FAD-dep_Monooxygenase_BioMet"/>
</dbReference>
<dbReference type="RefSeq" id="WP_305992779.1">
    <property type="nucleotide sequence ID" value="NZ_JAVAMP010000008.1"/>
</dbReference>
<keyword evidence="5" id="KW-1185">Reference proteome</keyword>
<dbReference type="GO" id="GO:0004497">
    <property type="term" value="F:monooxygenase activity"/>
    <property type="evidence" value="ECO:0007669"/>
    <property type="project" value="UniProtKB-KW"/>
</dbReference>
<evidence type="ECO:0000313" key="4">
    <source>
        <dbReference type="EMBL" id="MDP5275469.1"/>
    </source>
</evidence>
<protein>
    <submittedName>
        <fullName evidence="4">FAD-dependent monooxygenase</fullName>
    </submittedName>
</protein>
<feature type="domain" description="FAD-binding" evidence="3">
    <location>
        <begin position="2"/>
        <end position="329"/>
    </location>
</feature>
<dbReference type="Proteomes" id="UP001231941">
    <property type="component" value="Unassembled WGS sequence"/>
</dbReference>
<sequence>MTKVIILGGGIAGLSTAIALHRNGINVEVFEKTEELKPVGAGIMLAPNAIRIFNEWGITDRLRRYANPLLSTIFYSDKGRVLQKQDLSQLSQQMYAIHRADLHKVLLKELKTVPIHLGKRAVNFQQNEHSTTVYFDDGDQVHGDLIVAADGIHSIIRKQLLPNLPIQYAGYTCWRGVAEYAGSIHLDDELHEIWGANGRFGYVPISKTKVYWYMLVNALPNDKRYSNYTVNHLIETLPNYPQPVHDILQLTNHENVIKHDIFDIPDLKQYAFERVVLVGDAAHAMTPNLGQGACQGIEDGYSLGRNVGNQLVNGLKFYEKNRLTRASKISKVSRMAGKLAQLDKPFLCKVRNMLLLSTPSFINERQSKFLYEDYDVI</sequence>
<evidence type="ECO:0000313" key="5">
    <source>
        <dbReference type="Proteomes" id="UP001231941"/>
    </source>
</evidence>
<dbReference type="Pfam" id="PF01494">
    <property type="entry name" value="FAD_binding_3"/>
    <property type="match status" value="1"/>
</dbReference>
<accession>A0ABT9J1H7</accession>
<reference evidence="4 5" key="1">
    <citation type="submission" date="2023-08" db="EMBL/GenBank/DDBJ databases">
        <authorList>
            <person name="Park J.-S."/>
        </authorList>
    </citation>
    <scope>NUCLEOTIDE SEQUENCE [LARGE SCALE GENOMIC DNA]</scope>
    <source>
        <strain evidence="4 5">2205SS18-9</strain>
    </source>
</reference>
<keyword evidence="2 4" id="KW-0503">Monooxygenase</keyword>
<dbReference type="SUPFAM" id="SSF51905">
    <property type="entry name" value="FAD/NAD(P)-binding domain"/>
    <property type="match status" value="1"/>
</dbReference>
<evidence type="ECO:0000256" key="1">
    <source>
        <dbReference type="ARBA" id="ARBA00023002"/>
    </source>
</evidence>
<proteinExistence type="predicted"/>
<dbReference type="InterPro" id="IPR002938">
    <property type="entry name" value="FAD-bd"/>
</dbReference>
<evidence type="ECO:0000259" key="3">
    <source>
        <dbReference type="Pfam" id="PF01494"/>
    </source>
</evidence>
<dbReference type="PANTHER" id="PTHR13789">
    <property type="entry name" value="MONOOXYGENASE"/>
    <property type="match status" value="1"/>
</dbReference>
<name>A0ABT9J1H7_9BACL</name>
<gene>
    <name evidence="4" type="ORF">Q5Y73_15275</name>
</gene>
<comment type="caution">
    <text evidence="4">The sequence shown here is derived from an EMBL/GenBank/DDBJ whole genome shotgun (WGS) entry which is preliminary data.</text>
</comment>
<dbReference type="InterPro" id="IPR036188">
    <property type="entry name" value="FAD/NAD-bd_sf"/>
</dbReference>